<gene>
    <name evidence="1" type="ORF">UU59_C0004G0019</name>
</gene>
<evidence type="ECO:0000313" key="2">
    <source>
        <dbReference type="Proteomes" id="UP000034544"/>
    </source>
</evidence>
<evidence type="ECO:0000313" key="1">
    <source>
        <dbReference type="EMBL" id="KKS07629.1"/>
    </source>
</evidence>
<protein>
    <submittedName>
        <fullName evidence="1">Uncharacterized protein</fullName>
    </submittedName>
</protein>
<reference evidence="1 2" key="1">
    <citation type="journal article" date="2015" name="Nature">
        <title>rRNA introns, odd ribosomes, and small enigmatic genomes across a large radiation of phyla.</title>
        <authorList>
            <person name="Brown C.T."/>
            <person name="Hug L.A."/>
            <person name="Thomas B.C."/>
            <person name="Sharon I."/>
            <person name="Castelle C.J."/>
            <person name="Singh A."/>
            <person name="Wilkins M.J."/>
            <person name="Williams K.H."/>
            <person name="Banfield J.F."/>
        </authorList>
    </citation>
    <scope>NUCLEOTIDE SEQUENCE [LARGE SCALE GENOMIC DNA]</scope>
</reference>
<dbReference type="AlphaFoldDB" id="A0A0G0W3R6"/>
<comment type="caution">
    <text evidence="1">The sequence shown here is derived from an EMBL/GenBank/DDBJ whole genome shotgun (WGS) entry which is preliminary data.</text>
</comment>
<sequence>MDPTLCTYRMVTSIDTVKKLERKSQSRLKAVTLSKKVPVGNLFVDFEPIDVKEVPFKEVKATLKIYRAYYKNEEVAFVRYILDFEGMITHEEIISAEDGKALCK</sequence>
<dbReference type="EMBL" id="LCBF01000004">
    <property type="protein sequence ID" value="KKS07629.1"/>
    <property type="molecule type" value="Genomic_DNA"/>
</dbReference>
<proteinExistence type="predicted"/>
<accession>A0A0G0W3R6</accession>
<organism evidence="1 2">
    <name type="scientific">candidate division WWE3 bacterium GW2011_GWE1_41_27</name>
    <dbReference type="NCBI Taxonomy" id="1619131"/>
    <lineage>
        <taxon>Bacteria</taxon>
        <taxon>Katanobacteria</taxon>
    </lineage>
</organism>
<dbReference type="Proteomes" id="UP000034544">
    <property type="component" value="Unassembled WGS sequence"/>
</dbReference>
<name>A0A0G0W3R6_UNCKA</name>